<dbReference type="SUPFAM" id="SSF52540">
    <property type="entry name" value="P-loop containing nucleoside triphosphate hydrolases"/>
    <property type="match status" value="1"/>
</dbReference>
<evidence type="ECO:0008006" key="5">
    <source>
        <dbReference type="Google" id="ProtNLM"/>
    </source>
</evidence>
<evidence type="ECO:0000313" key="4">
    <source>
        <dbReference type="Proteomes" id="UP001215549"/>
    </source>
</evidence>
<protein>
    <recommendedName>
        <fullName evidence="5">Sulfotransferase family protein</fullName>
    </recommendedName>
</protein>
<reference evidence="2 4" key="2">
    <citation type="submission" date="2021-01" db="EMBL/GenBank/DDBJ databases">
        <title>Biogeographic distribution of Paracoccus.</title>
        <authorList>
            <person name="Hollensteiner J."/>
            <person name="Leineberger J."/>
            <person name="Brinkhoff T."/>
            <person name="Daniel R."/>
        </authorList>
    </citation>
    <scope>NUCLEOTIDE SEQUENCE [LARGE SCALE GENOMIC DNA]</scope>
    <source>
        <strain evidence="2 4">DSM 18447</strain>
        <plasmid evidence="2 4">p242883</plasmid>
    </source>
</reference>
<proteinExistence type="predicted"/>
<name>A0AA45W8R7_9RHOB</name>
<evidence type="ECO:0000313" key="3">
    <source>
        <dbReference type="Proteomes" id="UP000186216"/>
    </source>
</evidence>
<reference evidence="1 3" key="1">
    <citation type="submission" date="2017-01" db="EMBL/GenBank/DDBJ databases">
        <authorList>
            <person name="Varghese N."/>
            <person name="Submissions S."/>
        </authorList>
    </citation>
    <scope>NUCLEOTIDE SEQUENCE [LARGE SCALE GENOMIC DNA]</scope>
    <source>
        <strain evidence="1 3">DSM 18447</strain>
    </source>
</reference>
<dbReference type="Proteomes" id="UP001215549">
    <property type="component" value="Plasmid p242883"/>
</dbReference>
<geneLocation type="plasmid" evidence="2 4">
    <name>p242883</name>
</geneLocation>
<keyword evidence="2" id="KW-0614">Plasmid</keyword>
<gene>
    <name evidence="2" type="ORF">JHX88_21800</name>
    <name evidence="1" type="ORF">SAMN05421772_13511</name>
</gene>
<evidence type="ECO:0000313" key="2">
    <source>
        <dbReference type="EMBL" id="WCR05498.1"/>
    </source>
</evidence>
<sequence length="346" mass="39147">MLKKLVFHIGSFKSGSTAIQSTLALKTYNCRGFDILYPGLGVHEGREKIRGQHGPLANTLFRQNPAYNKRDEHFSRIARNIETVDADVSIISAEKFEYADPRVLAEMINKHFGKFKDNLQIIIYLRPHAERVLAAFAERVKHGSFRGDMDDLHAQTKPLTGALQRGFYYYPRLNLWRDVFGDRLTVRPMVRSELRQADVVTDFFYQILDGAECSVTDVPSKNASPSLEDLVAVRAFHQACGKRKVTLRQEQAGIRLVQSFAEFPERNATRLALHMNLVADITATYAEDAQAIDSAFFDGTPMQDALRQAGEKAVPHPQSLDATQHLDHQQFRLLMVWARAMAELTA</sequence>
<dbReference type="AlphaFoldDB" id="A0AA45W8R7"/>
<keyword evidence="4" id="KW-1185">Reference proteome</keyword>
<dbReference type="Proteomes" id="UP000186216">
    <property type="component" value="Unassembled WGS sequence"/>
</dbReference>
<accession>A0AA45W8R7</accession>
<dbReference type="EMBL" id="FTOU01000035">
    <property type="protein sequence ID" value="SIT18300.1"/>
    <property type="molecule type" value="Genomic_DNA"/>
</dbReference>
<dbReference type="InterPro" id="IPR027417">
    <property type="entry name" value="P-loop_NTPase"/>
</dbReference>
<organism evidence="1 3">
    <name type="scientific">Paracoccus saliphilus</name>
    <dbReference type="NCBI Taxonomy" id="405559"/>
    <lineage>
        <taxon>Bacteria</taxon>
        <taxon>Pseudomonadati</taxon>
        <taxon>Pseudomonadota</taxon>
        <taxon>Alphaproteobacteria</taxon>
        <taxon>Rhodobacterales</taxon>
        <taxon>Paracoccaceae</taxon>
        <taxon>Paracoccus</taxon>
    </lineage>
</organism>
<evidence type="ECO:0000313" key="1">
    <source>
        <dbReference type="EMBL" id="SIT18300.1"/>
    </source>
</evidence>
<dbReference type="EMBL" id="CP067141">
    <property type="protein sequence ID" value="WCR05498.1"/>
    <property type="molecule type" value="Genomic_DNA"/>
</dbReference>
<dbReference type="Gene3D" id="3.40.50.300">
    <property type="entry name" value="P-loop containing nucleotide triphosphate hydrolases"/>
    <property type="match status" value="1"/>
</dbReference>
<dbReference type="RefSeq" id="WP_076529138.1">
    <property type="nucleotide sequence ID" value="NZ_CP067141.1"/>
</dbReference>